<dbReference type="Pfam" id="PF12776">
    <property type="entry name" value="Myb_DNA-bind_3"/>
    <property type="match status" value="1"/>
</dbReference>
<dbReference type="Gramene" id="KJB14498">
    <property type="protein sequence ID" value="KJB14498"/>
    <property type="gene ID" value="B456_002G128100"/>
</dbReference>
<organism evidence="2 3">
    <name type="scientific">Gossypium raimondii</name>
    <name type="common">Peruvian cotton</name>
    <name type="synonym">Gossypium klotzschianum subsp. raimondii</name>
    <dbReference type="NCBI Taxonomy" id="29730"/>
    <lineage>
        <taxon>Eukaryota</taxon>
        <taxon>Viridiplantae</taxon>
        <taxon>Streptophyta</taxon>
        <taxon>Embryophyta</taxon>
        <taxon>Tracheophyta</taxon>
        <taxon>Spermatophyta</taxon>
        <taxon>Magnoliopsida</taxon>
        <taxon>eudicotyledons</taxon>
        <taxon>Gunneridae</taxon>
        <taxon>Pentapetalae</taxon>
        <taxon>rosids</taxon>
        <taxon>malvids</taxon>
        <taxon>Malvales</taxon>
        <taxon>Malvaceae</taxon>
        <taxon>Malvoideae</taxon>
        <taxon>Gossypium</taxon>
    </lineage>
</organism>
<accession>A0A0D2NMF8</accession>
<dbReference type="STRING" id="29730.A0A0D2NMF8"/>
<feature type="domain" description="Myb/SANT-like" evidence="1">
    <location>
        <begin position="18"/>
        <end position="77"/>
    </location>
</feature>
<proteinExistence type="predicted"/>
<protein>
    <recommendedName>
        <fullName evidence="1">Myb/SANT-like domain-containing protein</fullName>
    </recommendedName>
</protein>
<dbReference type="EMBL" id="CM001741">
    <property type="protein sequence ID" value="KJB14498.1"/>
    <property type="molecule type" value="Genomic_DNA"/>
</dbReference>
<dbReference type="InterPro" id="IPR024752">
    <property type="entry name" value="Myb/SANT-like_dom"/>
</dbReference>
<reference evidence="2 3" key="1">
    <citation type="journal article" date="2012" name="Nature">
        <title>Repeated polyploidization of Gossypium genomes and the evolution of spinnable cotton fibres.</title>
        <authorList>
            <person name="Paterson A.H."/>
            <person name="Wendel J.F."/>
            <person name="Gundlach H."/>
            <person name="Guo H."/>
            <person name="Jenkins J."/>
            <person name="Jin D."/>
            <person name="Llewellyn D."/>
            <person name="Showmaker K.C."/>
            <person name="Shu S."/>
            <person name="Udall J."/>
            <person name="Yoo M.J."/>
            <person name="Byers R."/>
            <person name="Chen W."/>
            <person name="Doron-Faigenboim A."/>
            <person name="Duke M.V."/>
            <person name="Gong L."/>
            <person name="Grimwood J."/>
            <person name="Grover C."/>
            <person name="Grupp K."/>
            <person name="Hu G."/>
            <person name="Lee T.H."/>
            <person name="Li J."/>
            <person name="Lin L."/>
            <person name="Liu T."/>
            <person name="Marler B.S."/>
            <person name="Page J.T."/>
            <person name="Roberts A.W."/>
            <person name="Romanel E."/>
            <person name="Sanders W.S."/>
            <person name="Szadkowski E."/>
            <person name="Tan X."/>
            <person name="Tang H."/>
            <person name="Xu C."/>
            <person name="Wang J."/>
            <person name="Wang Z."/>
            <person name="Zhang D."/>
            <person name="Zhang L."/>
            <person name="Ashrafi H."/>
            <person name="Bedon F."/>
            <person name="Bowers J.E."/>
            <person name="Brubaker C.L."/>
            <person name="Chee P.W."/>
            <person name="Das S."/>
            <person name="Gingle A.R."/>
            <person name="Haigler C.H."/>
            <person name="Harker D."/>
            <person name="Hoffmann L.V."/>
            <person name="Hovav R."/>
            <person name="Jones D.C."/>
            <person name="Lemke C."/>
            <person name="Mansoor S."/>
            <person name="ur Rahman M."/>
            <person name="Rainville L.N."/>
            <person name="Rambani A."/>
            <person name="Reddy U.K."/>
            <person name="Rong J.K."/>
            <person name="Saranga Y."/>
            <person name="Scheffler B.E."/>
            <person name="Scheffler J.A."/>
            <person name="Stelly D.M."/>
            <person name="Triplett B.A."/>
            <person name="Van Deynze A."/>
            <person name="Vaslin M.F."/>
            <person name="Waghmare V.N."/>
            <person name="Walford S.A."/>
            <person name="Wright R.J."/>
            <person name="Zaki E.A."/>
            <person name="Zhang T."/>
            <person name="Dennis E.S."/>
            <person name="Mayer K.F."/>
            <person name="Peterson D.G."/>
            <person name="Rokhsar D.S."/>
            <person name="Wang X."/>
            <person name="Schmutz J."/>
        </authorList>
    </citation>
    <scope>NUCLEOTIDE SEQUENCE [LARGE SCALE GENOMIC DNA]</scope>
</reference>
<evidence type="ECO:0000313" key="3">
    <source>
        <dbReference type="Proteomes" id="UP000032304"/>
    </source>
</evidence>
<dbReference type="PANTHER" id="PTHR31704:SF37">
    <property type="entry name" value="HEAT SHOCK PROTEIN"/>
    <property type="match status" value="1"/>
</dbReference>
<dbReference type="AlphaFoldDB" id="A0A0D2NMF8"/>
<keyword evidence="3" id="KW-1185">Reference proteome</keyword>
<gene>
    <name evidence="2" type="ORF">B456_002G128100</name>
</gene>
<evidence type="ECO:0000259" key="1">
    <source>
        <dbReference type="Pfam" id="PF12776"/>
    </source>
</evidence>
<name>A0A0D2NMF8_GOSRA</name>
<dbReference type="Proteomes" id="UP000032304">
    <property type="component" value="Chromosome 2"/>
</dbReference>
<evidence type="ECO:0000313" key="2">
    <source>
        <dbReference type="EMBL" id="KJB14498.1"/>
    </source>
</evidence>
<dbReference type="PANTHER" id="PTHR31704">
    <property type="entry name" value="MYB/SANT-LIKE DNA-BINDING DOMAIN PROTEIN-RELATED"/>
    <property type="match status" value="1"/>
</dbReference>
<sequence length="226" mass="25836">MKSTLIVEVSSEKVKEMWDNRLIEIFCDLCIKEILKGNRPGTHFTKEGWLKIMNNFEKETDKTYSKRQFKNRTLGIDPEFEGKLDQMFIGIAATSDKAWDVDNDILKKNEKENAINDVHISSQVGCDFDRNNQKRKKTLEAGTSHFKIGRKKFSKQIEGAVRLFSQIEKLCSATNNMSQATSSLTFIMDPYGIPQTIKLLDSLSEEVPGASLLQFFSLKLLINKDK</sequence>